<feature type="region of interest" description="Disordered" evidence="1">
    <location>
        <begin position="25"/>
        <end position="56"/>
    </location>
</feature>
<evidence type="ECO:0000313" key="3">
    <source>
        <dbReference type="Proteomes" id="UP001162156"/>
    </source>
</evidence>
<evidence type="ECO:0000313" key="2">
    <source>
        <dbReference type="EMBL" id="KAJ8949684.1"/>
    </source>
</evidence>
<sequence>KCTPDGSMASPSPTYPAHRGAARQMYGSGSLRPPGSKPIYATGQRQHGVRTTISPSHNPYRKYIPIIQPYSILPLPIPIDEYERMSSGYPTYLNPEVLGMPPRSDRPSNRGGMYGGRPEYYQGRPTHGLSNSRYPFDFGFIPGKGLPLDYDSPYLGRYHPHRNSDYDDFSENYNLKQPEDEDIDIKMIPDLYGPKCEKNCRKGEFICHKGCNCVDEEKR</sequence>
<dbReference type="EMBL" id="JANEYF010002218">
    <property type="protein sequence ID" value="KAJ8949684.1"/>
    <property type="molecule type" value="Genomic_DNA"/>
</dbReference>
<accession>A0AAV8YDB8</accession>
<feature type="compositionally biased region" description="Polar residues" evidence="1">
    <location>
        <begin position="43"/>
        <end position="56"/>
    </location>
</feature>
<protein>
    <submittedName>
        <fullName evidence="2">Uncharacterized protein</fullName>
    </submittedName>
</protein>
<comment type="caution">
    <text evidence="2">The sequence shown here is derived from an EMBL/GenBank/DDBJ whole genome shotgun (WGS) entry which is preliminary data.</text>
</comment>
<keyword evidence="3" id="KW-1185">Reference proteome</keyword>
<feature type="non-terminal residue" evidence="2">
    <location>
        <position position="1"/>
    </location>
</feature>
<gene>
    <name evidence="2" type="ORF">NQ314_008146</name>
</gene>
<organism evidence="2 3">
    <name type="scientific">Rhamnusium bicolor</name>
    <dbReference type="NCBI Taxonomy" id="1586634"/>
    <lineage>
        <taxon>Eukaryota</taxon>
        <taxon>Metazoa</taxon>
        <taxon>Ecdysozoa</taxon>
        <taxon>Arthropoda</taxon>
        <taxon>Hexapoda</taxon>
        <taxon>Insecta</taxon>
        <taxon>Pterygota</taxon>
        <taxon>Neoptera</taxon>
        <taxon>Endopterygota</taxon>
        <taxon>Coleoptera</taxon>
        <taxon>Polyphaga</taxon>
        <taxon>Cucujiformia</taxon>
        <taxon>Chrysomeloidea</taxon>
        <taxon>Cerambycidae</taxon>
        <taxon>Lepturinae</taxon>
        <taxon>Rhagiini</taxon>
        <taxon>Rhamnusium</taxon>
    </lineage>
</organism>
<proteinExistence type="predicted"/>
<reference evidence="2" key="1">
    <citation type="journal article" date="2023" name="Insect Mol. Biol.">
        <title>Genome sequencing provides insights into the evolution of gene families encoding plant cell wall-degrading enzymes in longhorned beetles.</title>
        <authorList>
            <person name="Shin N.R."/>
            <person name="Okamura Y."/>
            <person name="Kirsch R."/>
            <person name="Pauchet Y."/>
        </authorList>
    </citation>
    <scope>NUCLEOTIDE SEQUENCE</scope>
    <source>
        <strain evidence="2">RBIC_L_NR</strain>
    </source>
</reference>
<name>A0AAV8YDB8_9CUCU</name>
<dbReference type="AlphaFoldDB" id="A0AAV8YDB8"/>
<dbReference type="Proteomes" id="UP001162156">
    <property type="component" value="Unassembled WGS sequence"/>
</dbReference>
<feature type="region of interest" description="Disordered" evidence="1">
    <location>
        <begin position="1"/>
        <end position="20"/>
    </location>
</feature>
<evidence type="ECO:0000256" key="1">
    <source>
        <dbReference type="SAM" id="MobiDB-lite"/>
    </source>
</evidence>